<accession>A0ABW5XZ67</accession>
<dbReference type="InterPro" id="IPR008979">
    <property type="entry name" value="Galactose-bd-like_sf"/>
</dbReference>
<dbReference type="SUPFAM" id="SSF49785">
    <property type="entry name" value="Galactose-binding domain-like"/>
    <property type="match status" value="1"/>
</dbReference>
<dbReference type="Gene3D" id="1.10.390.30">
    <property type="entry name" value="Peptidase M60, enhancin-like domain 3"/>
    <property type="match status" value="1"/>
</dbReference>
<evidence type="ECO:0000313" key="3">
    <source>
        <dbReference type="Proteomes" id="UP001597568"/>
    </source>
</evidence>
<name>A0ABW5XZ67_9BACL</name>
<feature type="domain" description="Peptidase M60" evidence="1">
    <location>
        <begin position="207"/>
        <end position="523"/>
    </location>
</feature>
<dbReference type="Proteomes" id="UP001597568">
    <property type="component" value="Unassembled WGS sequence"/>
</dbReference>
<dbReference type="RefSeq" id="WP_380147512.1">
    <property type="nucleotide sequence ID" value="NZ_JBHUOR010000040.1"/>
</dbReference>
<dbReference type="Gene3D" id="2.60.120.260">
    <property type="entry name" value="Galactose-binding domain-like"/>
    <property type="match status" value="1"/>
</dbReference>
<dbReference type="Gene3D" id="2.60.120.1250">
    <property type="entry name" value="Peptidase M60, enhancin-like domain 1"/>
    <property type="match status" value="1"/>
</dbReference>
<gene>
    <name evidence="2" type="ORF">ACFSY7_07735</name>
</gene>
<organism evidence="2 3">
    <name type="scientific">Kurthia populi</name>
    <dbReference type="NCBI Taxonomy" id="1562132"/>
    <lineage>
        <taxon>Bacteria</taxon>
        <taxon>Bacillati</taxon>
        <taxon>Bacillota</taxon>
        <taxon>Bacilli</taxon>
        <taxon>Bacillales</taxon>
        <taxon>Caryophanaceae</taxon>
        <taxon>Kurthia</taxon>
    </lineage>
</organism>
<reference evidence="3" key="1">
    <citation type="journal article" date="2019" name="Int. J. Syst. Evol. Microbiol.">
        <title>The Global Catalogue of Microorganisms (GCM) 10K type strain sequencing project: providing services to taxonomists for standard genome sequencing and annotation.</title>
        <authorList>
            <consortium name="The Broad Institute Genomics Platform"/>
            <consortium name="The Broad Institute Genome Sequencing Center for Infectious Disease"/>
            <person name="Wu L."/>
            <person name="Ma J."/>
        </authorList>
    </citation>
    <scope>NUCLEOTIDE SEQUENCE [LARGE SCALE GENOMIC DNA]</scope>
    <source>
        <strain evidence="3">KCTC 33522</strain>
    </source>
</reference>
<evidence type="ECO:0000313" key="2">
    <source>
        <dbReference type="EMBL" id="MFD2868388.1"/>
    </source>
</evidence>
<dbReference type="Pfam" id="PF13402">
    <property type="entry name" value="Peptidase_M60"/>
    <property type="match status" value="1"/>
</dbReference>
<proteinExistence type="predicted"/>
<dbReference type="InterPro" id="IPR031161">
    <property type="entry name" value="Peptidase_M60_dom"/>
</dbReference>
<dbReference type="Pfam" id="PF00754">
    <property type="entry name" value="F5_F8_type_C"/>
    <property type="match status" value="1"/>
</dbReference>
<dbReference type="PROSITE" id="PS51723">
    <property type="entry name" value="PEPTIDASE_M60"/>
    <property type="match status" value="1"/>
</dbReference>
<dbReference type="EMBL" id="JBHUOR010000040">
    <property type="protein sequence ID" value="MFD2868388.1"/>
    <property type="molecule type" value="Genomic_DNA"/>
</dbReference>
<keyword evidence="3" id="KW-1185">Reference proteome</keyword>
<dbReference type="Gene3D" id="3.40.390.80">
    <property type="entry name" value="Peptidase M60, enhancin-like domain 2"/>
    <property type="match status" value="1"/>
</dbReference>
<comment type="caution">
    <text evidence="2">The sequence shown here is derived from an EMBL/GenBank/DDBJ whole genome shotgun (WGS) entry which is preliminary data.</text>
</comment>
<dbReference type="InterPro" id="IPR000421">
    <property type="entry name" value="FA58C"/>
</dbReference>
<protein>
    <submittedName>
        <fullName evidence="2">M60 family metallopeptidase</fullName>
    </submittedName>
</protein>
<evidence type="ECO:0000259" key="1">
    <source>
        <dbReference type="PROSITE" id="PS51723"/>
    </source>
</evidence>
<sequence>MKYATDNDTTTHWETGKKNSEDFTNEVNFTFTDIETINRIVYTPRPGGKGFAQAFDIYGSMTEDGEDFGLVSQGTYTRSVTDTVEITFDETKFKRLKFVFTKANQDWAAAGEFSFYEEDVVRDKMADLFTDNTQSKVSKAFNTNKKLDALEKAAKTHPLYTQYKEDIELARRLLNGEVDTAGRIITSEQRGNMASYSQNVLKMPFGSNSQPTGIAARVGDKITIYVEAGANDPLPQVLFTQQQGNWNAWNRSFNLHVGKNVLTVPQMYDGNVTQGGPIYIVNPYTSENQSKAPVVRIEGGERFPLFEKGGNVAEFKTFLKDYQTRLAADVAAHPDVKDREMIDVAEVMSDRILFTGTASKAYKQYVTNAINPQKTAEGYDVWIKRIFDFSGLDSSKPEHDPQLVRENIRYMQPFGSMYAAGNHTGIQAYTIPFLFSSDFSKTYPGWGLTHEIGHRMAVGMREYGEVTNNMVSMAMSVEYNSLDNRIPFETIYQQTLEENKVQMADQSLTVRLGTFWQLELAHPGYWAELNKLYREEPISLSDGDATRQQYIVTYSSRVLKKDLSNYFARHGFTVNDETRKETSKYAQPKKLWYLNNKVLDYKGTGFSTGVKPNVTMTHSTTKNVLGLSMDDAQATHLLGYEIYRNGELIAFTANPNYTDETSEAATYDIIAYDKKLGTTKATTVKAQ</sequence>
<dbReference type="InterPro" id="IPR042279">
    <property type="entry name" value="Pep_M60_3"/>
</dbReference>
<dbReference type="SMART" id="SM01276">
    <property type="entry name" value="M60-like"/>
    <property type="match status" value="1"/>
</dbReference>